<proteinExistence type="inferred from homology"/>
<dbReference type="GO" id="GO:0015086">
    <property type="term" value="F:cadmium ion transmembrane transporter activity"/>
    <property type="evidence" value="ECO:0007669"/>
    <property type="project" value="TreeGrafter"/>
</dbReference>
<dbReference type="PANTHER" id="PTHR48085:SF5">
    <property type="entry name" value="CADMIUM_ZINC-TRANSPORTING ATPASE HMA4-RELATED"/>
    <property type="match status" value="1"/>
</dbReference>
<organism evidence="2 3">
    <name type="scientific">Candidatus Lachnoclostridium stercoravium</name>
    <dbReference type="NCBI Taxonomy" id="2838633"/>
    <lineage>
        <taxon>Bacteria</taxon>
        <taxon>Bacillati</taxon>
        <taxon>Bacillota</taxon>
        <taxon>Clostridia</taxon>
        <taxon>Lachnospirales</taxon>
        <taxon>Lachnospiraceae</taxon>
    </lineage>
</organism>
<comment type="similarity">
    <text evidence="1">Belongs to the cation transport ATPase (P-type) (TC 3.A.3) family. Type IB subfamily.</text>
</comment>
<dbReference type="SUPFAM" id="SSF81653">
    <property type="entry name" value="Calcium ATPase, transduction domain A"/>
    <property type="match status" value="1"/>
</dbReference>
<comment type="caution">
    <text evidence="2">The sequence shown here is derived from an EMBL/GenBank/DDBJ whole genome shotgun (WGS) entry which is preliminary data.</text>
</comment>
<dbReference type="PANTHER" id="PTHR48085">
    <property type="entry name" value="CADMIUM/ZINC-TRANSPORTING ATPASE HMA2-RELATED"/>
    <property type="match status" value="1"/>
</dbReference>
<name>A0A9D2HFK6_9FIRM</name>
<accession>A0A9D2HFK6</accession>
<dbReference type="InterPro" id="IPR051014">
    <property type="entry name" value="Cation_Transport_ATPase_IB"/>
</dbReference>
<evidence type="ECO:0000256" key="1">
    <source>
        <dbReference type="ARBA" id="ARBA00006024"/>
    </source>
</evidence>
<evidence type="ECO:0000313" key="2">
    <source>
        <dbReference type="EMBL" id="HJA70726.1"/>
    </source>
</evidence>
<dbReference type="AlphaFoldDB" id="A0A9D2HFK6"/>
<dbReference type="EMBL" id="DWZA01000035">
    <property type="protein sequence ID" value="HJA70726.1"/>
    <property type="molecule type" value="Genomic_DNA"/>
</dbReference>
<dbReference type="GO" id="GO:0016020">
    <property type="term" value="C:membrane"/>
    <property type="evidence" value="ECO:0007669"/>
    <property type="project" value="TreeGrafter"/>
</dbReference>
<dbReference type="Gene3D" id="2.70.150.10">
    <property type="entry name" value="Calcium-transporting ATPase, cytoplasmic transduction domain A"/>
    <property type="match status" value="1"/>
</dbReference>
<dbReference type="InterPro" id="IPR008250">
    <property type="entry name" value="ATPase_P-typ_transduc_dom_A_sf"/>
</dbReference>
<reference evidence="2" key="1">
    <citation type="journal article" date="2021" name="PeerJ">
        <title>Extensive microbial diversity within the chicken gut microbiome revealed by metagenomics and culture.</title>
        <authorList>
            <person name="Gilroy R."/>
            <person name="Ravi A."/>
            <person name="Getino M."/>
            <person name="Pursley I."/>
            <person name="Horton D.L."/>
            <person name="Alikhan N.F."/>
            <person name="Baker D."/>
            <person name="Gharbi K."/>
            <person name="Hall N."/>
            <person name="Watson M."/>
            <person name="Adriaenssens E.M."/>
            <person name="Foster-Nyarko E."/>
            <person name="Jarju S."/>
            <person name="Secka A."/>
            <person name="Antonio M."/>
            <person name="Oren A."/>
            <person name="Chaudhuri R.R."/>
            <person name="La Ragione R."/>
            <person name="Hildebrand F."/>
            <person name="Pallen M.J."/>
        </authorList>
    </citation>
    <scope>NUCLEOTIDE SEQUENCE</scope>
    <source>
        <strain evidence="2">CHK178-16964</strain>
    </source>
</reference>
<protein>
    <submittedName>
        <fullName evidence="2">Heavy metal translocating P-type ATPase</fullName>
    </submittedName>
</protein>
<sequence>MKFVIKHEIKGRMRIHILQKPMTFAQADTLQYYLSSQPFVESVKVRDRLSDASIRYSGSREELIEVLKKFQYETVNVPEAYLQNSGRELNRQYWDKLVDQVVFRIGNVLFFPPSLKAAVAAAKSVRYIWKGVCTLAKGKIEVPVLDATAIGVSILRNDTKTASSIMFLLGVGEILEEWTHKKSVGDLARSMSLNVSKVWLWNGEQEILVPVSSIKTGDMVRIHMGNVIPFDGTV</sequence>
<evidence type="ECO:0000313" key="3">
    <source>
        <dbReference type="Proteomes" id="UP000823900"/>
    </source>
</evidence>
<dbReference type="Proteomes" id="UP000823900">
    <property type="component" value="Unassembled WGS sequence"/>
</dbReference>
<gene>
    <name evidence="2" type="ORF">IAA07_03980</name>
</gene>
<feature type="non-terminal residue" evidence="2">
    <location>
        <position position="234"/>
    </location>
</feature>
<reference evidence="2" key="2">
    <citation type="submission" date="2021-04" db="EMBL/GenBank/DDBJ databases">
        <authorList>
            <person name="Gilroy R."/>
        </authorList>
    </citation>
    <scope>NUCLEOTIDE SEQUENCE</scope>
    <source>
        <strain evidence="2">CHK178-16964</strain>
    </source>
</reference>